<feature type="transmembrane region" description="Helical" evidence="1">
    <location>
        <begin position="66"/>
        <end position="85"/>
    </location>
</feature>
<reference evidence="2 3" key="1">
    <citation type="submission" date="2016-10" db="EMBL/GenBank/DDBJ databases">
        <authorList>
            <person name="de Groot N.N."/>
        </authorList>
    </citation>
    <scope>NUCLEOTIDE SEQUENCE [LARGE SCALE GENOMIC DNA]</scope>
    <source>
        <strain evidence="2 3">DSM 3857</strain>
    </source>
</reference>
<dbReference type="STRING" id="933059.SAMN04488103_11077"/>
<evidence type="ECO:0000256" key="1">
    <source>
        <dbReference type="SAM" id="Phobius"/>
    </source>
</evidence>
<feature type="transmembrane region" description="Helical" evidence="1">
    <location>
        <begin position="6"/>
        <end position="26"/>
    </location>
</feature>
<dbReference type="RefSeq" id="WP_091303040.1">
    <property type="nucleotide sequence ID" value="NZ_FOCE01000010.1"/>
</dbReference>
<dbReference type="AlphaFoldDB" id="A0A1H8L258"/>
<keyword evidence="1" id="KW-0812">Transmembrane</keyword>
<keyword evidence="1" id="KW-1133">Transmembrane helix</keyword>
<accession>A0A1H8L258</accession>
<proteinExistence type="predicted"/>
<keyword evidence="1" id="KW-0472">Membrane</keyword>
<dbReference type="OrthoDB" id="7632202at2"/>
<evidence type="ECO:0000313" key="3">
    <source>
        <dbReference type="Proteomes" id="UP000198761"/>
    </source>
</evidence>
<keyword evidence="3" id="KW-1185">Reference proteome</keyword>
<gene>
    <name evidence="2" type="ORF">SAMN04488103_11077</name>
</gene>
<dbReference type="Proteomes" id="UP000198761">
    <property type="component" value="Unassembled WGS sequence"/>
</dbReference>
<sequence>MFAILRAWAIAFILLSVIYWMLRVYFRSTHREKLEKRFDAGDVPGDRDAYIKAGMADYGRSLRLRLVWLVYVLPLLAIAAIIYSVNYD</sequence>
<evidence type="ECO:0008006" key="4">
    <source>
        <dbReference type="Google" id="ProtNLM"/>
    </source>
</evidence>
<protein>
    <recommendedName>
        <fullName evidence="4">Cation/multidrug efflux pump</fullName>
    </recommendedName>
</protein>
<name>A0A1H8L258_9RHOB</name>
<evidence type="ECO:0000313" key="2">
    <source>
        <dbReference type="EMBL" id="SEN99233.1"/>
    </source>
</evidence>
<organism evidence="2 3">
    <name type="scientific">Gemmobacter aquatilis</name>
    <dbReference type="NCBI Taxonomy" id="933059"/>
    <lineage>
        <taxon>Bacteria</taxon>
        <taxon>Pseudomonadati</taxon>
        <taxon>Pseudomonadota</taxon>
        <taxon>Alphaproteobacteria</taxon>
        <taxon>Rhodobacterales</taxon>
        <taxon>Paracoccaceae</taxon>
        <taxon>Gemmobacter</taxon>
    </lineage>
</organism>
<dbReference type="EMBL" id="FOCE01000010">
    <property type="protein sequence ID" value="SEN99233.1"/>
    <property type="molecule type" value="Genomic_DNA"/>
</dbReference>